<dbReference type="InterPro" id="IPR001360">
    <property type="entry name" value="Glyco_hydro_1"/>
</dbReference>
<proteinExistence type="inferred from homology"/>
<dbReference type="Pfam" id="PF00232">
    <property type="entry name" value="Glyco_hydro_1"/>
    <property type="match status" value="1"/>
</dbReference>
<keyword evidence="4" id="KW-1185">Reference proteome</keyword>
<evidence type="ECO:0000313" key="3">
    <source>
        <dbReference type="EMBL" id="KAK6928665.1"/>
    </source>
</evidence>
<evidence type="ECO:0000256" key="1">
    <source>
        <dbReference type="ARBA" id="ARBA00010838"/>
    </source>
</evidence>
<organism evidence="3 4">
    <name type="scientific">Dillenia turbinata</name>
    <dbReference type="NCBI Taxonomy" id="194707"/>
    <lineage>
        <taxon>Eukaryota</taxon>
        <taxon>Viridiplantae</taxon>
        <taxon>Streptophyta</taxon>
        <taxon>Embryophyta</taxon>
        <taxon>Tracheophyta</taxon>
        <taxon>Spermatophyta</taxon>
        <taxon>Magnoliopsida</taxon>
        <taxon>eudicotyledons</taxon>
        <taxon>Gunneridae</taxon>
        <taxon>Pentapetalae</taxon>
        <taxon>Dilleniales</taxon>
        <taxon>Dilleniaceae</taxon>
        <taxon>Dillenia</taxon>
    </lineage>
</organism>
<protein>
    <submittedName>
        <fullName evidence="3">Glycoside hydrolase family 1</fullName>
    </submittedName>
</protein>
<dbReference type="InterPro" id="IPR017853">
    <property type="entry name" value="GH"/>
</dbReference>
<dbReference type="GO" id="GO:0005975">
    <property type="term" value="P:carbohydrate metabolic process"/>
    <property type="evidence" value="ECO:0007669"/>
    <property type="project" value="InterPro"/>
</dbReference>
<dbReference type="Gene3D" id="3.20.20.80">
    <property type="entry name" value="Glycosidases"/>
    <property type="match status" value="1"/>
</dbReference>
<dbReference type="Proteomes" id="UP001370490">
    <property type="component" value="Unassembled WGS sequence"/>
</dbReference>
<sequence length="105" mass="11673">MSNQGYTLLCLLVNFLNFLTRTEFDTFGHCNSPATLSRRSRVSLESQLFGTTNDGGATNEDGGGPSIWDIFAPDFSDRIADGSNGDVAEEFYHFYEVSYVLIFSH</sequence>
<comment type="similarity">
    <text evidence="1">Belongs to the glycosyl hydrolase 1 family.</text>
</comment>
<dbReference type="EMBL" id="JBAMMX010000013">
    <property type="protein sequence ID" value="KAK6928665.1"/>
    <property type="molecule type" value="Genomic_DNA"/>
</dbReference>
<evidence type="ECO:0000256" key="2">
    <source>
        <dbReference type="SAM" id="SignalP"/>
    </source>
</evidence>
<comment type="caution">
    <text evidence="3">The sequence shown here is derived from an EMBL/GenBank/DDBJ whole genome shotgun (WGS) entry which is preliminary data.</text>
</comment>
<name>A0AAN8ZAX5_9MAGN</name>
<keyword evidence="3" id="KW-0378">Hydrolase</keyword>
<keyword evidence="2" id="KW-0732">Signal</keyword>
<dbReference type="AlphaFoldDB" id="A0AAN8ZAX5"/>
<accession>A0AAN8ZAX5</accession>
<evidence type="ECO:0000313" key="4">
    <source>
        <dbReference type="Proteomes" id="UP001370490"/>
    </source>
</evidence>
<gene>
    <name evidence="3" type="ORF">RJ641_004870</name>
</gene>
<dbReference type="GO" id="GO:0004553">
    <property type="term" value="F:hydrolase activity, hydrolyzing O-glycosyl compounds"/>
    <property type="evidence" value="ECO:0007669"/>
    <property type="project" value="InterPro"/>
</dbReference>
<feature type="chain" id="PRO_5042953477" evidence="2">
    <location>
        <begin position="25"/>
        <end position="105"/>
    </location>
</feature>
<feature type="signal peptide" evidence="2">
    <location>
        <begin position="1"/>
        <end position="24"/>
    </location>
</feature>
<reference evidence="3 4" key="1">
    <citation type="submission" date="2023-12" db="EMBL/GenBank/DDBJ databases">
        <title>A high-quality genome assembly for Dillenia turbinata (Dilleniales).</title>
        <authorList>
            <person name="Chanderbali A."/>
        </authorList>
    </citation>
    <scope>NUCLEOTIDE SEQUENCE [LARGE SCALE GENOMIC DNA]</scope>
    <source>
        <strain evidence="3">LSX21</strain>
        <tissue evidence="3">Leaf</tissue>
    </source>
</reference>
<dbReference type="SUPFAM" id="SSF51445">
    <property type="entry name" value="(Trans)glycosidases"/>
    <property type="match status" value="1"/>
</dbReference>